<protein>
    <submittedName>
        <fullName evidence="2">Polymerase</fullName>
    </submittedName>
</protein>
<dbReference type="EMBL" id="BK062660">
    <property type="protein sequence ID" value="DBA06870.1"/>
    <property type="molecule type" value="Genomic_RNA"/>
</dbReference>
<organism evidence="2">
    <name type="scientific">Arctotis ophiovirus</name>
    <dbReference type="NCBI Taxonomy" id="2983930"/>
    <lineage>
        <taxon>Viruses</taxon>
        <taxon>Riboviria</taxon>
        <taxon>Orthornavirae</taxon>
        <taxon>Negarnaviricota</taxon>
        <taxon>Haploviricotina</taxon>
        <taxon>Milneviricetes</taxon>
        <taxon>Naedrevirales</taxon>
        <taxon>Aspiviridae</taxon>
        <taxon>Ophiovirus</taxon>
    </lineage>
</organism>
<keyword evidence="1" id="KW-0175">Coiled coil</keyword>
<name>A0A9N6YK06_9VIRU</name>
<proteinExistence type="predicted"/>
<feature type="coiled-coil region" evidence="1">
    <location>
        <begin position="2133"/>
        <end position="2160"/>
    </location>
</feature>
<evidence type="ECO:0000313" key="2">
    <source>
        <dbReference type="EMBL" id="DBA06870.1"/>
    </source>
</evidence>
<evidence type="ECO:0000256" key="1">
    <source>
        <dbReference type="SAM" id="Coils"/>
    </source>
</evidence>
<accession>A0A9N6YK06</accession>
<sequence length="2406" mass="279763">MEWTDEKIVESSSEFDEGISTPIRTKEETNTSLEIDGLEISEEDTKKYNKEFDDLIETLTQNNLVTTKSMIETERENYILLMKSKEAEKAQEPENVKLGYKSLLMFYEPWEREYLSENYIDKPALLSRIDSPFKKIEQDNLVKMINEKYYPEKFGMRARIDLKRLRQFTKGRLIVESGTQDDMISVQDILTEYAHPSTRLETLFRFADQLRKTEEENIAKTMIKRRPIKKEDKIELRKETIESMWLLNLMEMINHKIKLTYSSMSNKRTYKSKDLWHEERKIKCQLNSDGSSKTTIKLRKKATNAEEILKVDMFLSHTFSAVSIGPLVYVGMKTMVEYLLTIIENSCTINIVKDLNRINEFESDEEENPFIDYVISLSSVKNPQRTDLAASYETICLISADAKCTSSSLPMLDAVTESLAINMEYTEKLLSICSNAKAETCIKMSGIGKLNTFAEVDTNGGLEKYIQRTNRNHKVEESAIENLRWLFRMKVITHYIKKYGVVPPISGASGTLEQELNLMAAGGSFNSDIITNQANYKNVKLGQMLQPGQEVNVASRVIDKACTKDEYDFSGNSVKELIYYITKNDIPELINTLSISKVKKEFEREYITTDRKNKDEIGEMEKYKIVRLVEKEKELKTKARFYGVASFKLKIYISVLMEMIKRAMKLIPGQMMTMTEDERRQTMHQMSKLLDDEDSYSLFLDYSGHNTSQRPENNLFIMEEISDMYGFAPGSLERQRMTMIVYLFSDINILYEELLSDNIMISRYQKGAIEGWFGPLWGIQSQLMMEDMMRSLNFTKYIGTTYSDDSCGVFVKKELDSDSLNNIIRYVQNYALKLGLLVKLSQTQVTNGRCSMLKNHYFKDTPIDMSYKRILSISPNNDILWGDDLERMMTIDSGFTSSTLRADSIKKQVLIRNYRAMTVIEKEVLRWADKLEISLDSSFLSNSKALRKYAEICLGKLNSPTQEHKTEMIEMTKSSRISFESSLLESYYHFNMYNKELLEGVIMLLYLPYSMYGYAMTSIPDSMISGFSNSNVKRITYVSSLVSNKLKRKMYGLINLSSKAENYIKEPFPLDGGRKDTKSLLKDELKKVLMTKVTNRQLRGLLELGNKDDERFFKNEILSTFQFCFSHRITSKFYECSIYAYLDDIYSKIDNSTTLSFFLGKKKMNKLWNKAWNANHMIDYKINEIVLDEYGFDWLITQRDKVEKKALTNEGIWEPIQLEFLKIEEIPIIGSLISDDRLGVINIVTKSGKVRTGKNRANFRLAGPTKTHLNLTKFDRDIEIEGMFSNKLIFLIYELVRYVKWIIMDMEKFSRVSEKTIASLMRITESTIATYSDCRIEDVIENVVCPKGGRYFHRAIGGGFNPKTGDLTSNIKSNQYEITGLNTLIDLTGGVDNNLNVSLLIVYAKVMMGHLKAKDSEIRPLTIKEDVLRHIKDVSFNLETIKPEGEIIIMEPTRDIPDELSTEKIKSKGRLYKNYSYFISCDQEIKGKFIDHKSVMPQEKIDEISSFKSLHKYMEDQEIISPEMIPDDTLEKIAPEIRMSINKDNYLDKFYKFYKGLNIIGNESYTKTVMRSIINNELLGDHHDTGNWIKEMESYGYSINYRKTLMKVFIISTCLVFRLEEINPRCMKMLIKKDNTKQNGINNLARMKRNQAHFHIRDKRVSELIMMAFPTSGYRMTELFEGVDEIYRRFHKRVFETEMLVQYYDHDIKHYIGEEFNTKDFGAIRYETIPVDEDFFASQKMTSAALKSYEMVCTIHCKPQHVSSPTMSDIYPSAVGVLSQIKPILENKTIVDLFAGRGDFHFAMTHMNIKHISISRNDGYNLINRVPGMIELKAGTDITLPENYGQYMNHDVFLIDVSHYTGNVRTLQMMIEELFDNNKTLVVRLNSIISNDIKFLQTLCDEGSGEILIPSIESPGYIYLCLAKRNKKINNQRLSTKDEENRKERKKKFTESIIAEKLTNEIYNMRRDSLFNRSAVDVNDHTVELISDETLIKILTEDENKNKFVEQEIEKQILKGKKIKEMIVTELEEFYTIDKNVDGKIKRVIKELDTREISLLELSYPTFRWSKTGEKNIKKILRQIYAEYHNNKNQNPEIEIHEDITIRSGSFVVGIRGKNKRDIEKIIDHLMQQRYIIKEAYQSLKTVKTSLEQVNDETVELERLYASIETGSSFRDKYHSYDRLVKIAKLAKKAYLGRNIEMVFLQLAGVRKGSMKSLIHNKTRSHRYDCMNFKLLLNRMILLHEKLFLDLIAKPLEIKELIIELQDLRKSKGNKSRSYETIRLSRDGQNKPKVSEEEIEERIQKEILALREFESLEEYLNDRLGNELFDSITSVVTTSFERGEMETCELPIDTKDEIENAYNDEIMMRLEMEVAGLFGSTAEEVQKNATMTAQEMRQELEEDCWEDYEM</sequence>
<reference evidence="2" key="1">
    <citation type="journal article" date="2023" name="bioRxiv">
        <title>Expanding the repertoire of the plant infecting ophioviruses.</title>
        <authorList>
            <person name="Debat H."/>
            <person name="Garcia M.L."/>
            <person name="Bejerman N."/>
        </authorList>
    </citation>
    <scope>NUCLEOTIDE SEQUENCE</scope>
</reference>